<dbReference type="EMBL" id="PVXQ01000012">
    <property type="protein sequence ID" value="PRR82854.1"/>
    <property type="molecule type" value="Genomic_DNA"/>
</dbReference>
<keyword evidence="4" id="KW-1185">Reference proteome</keyword>
<dbReference type="AlphaFoldDB" id="A0A2T0BG74"/>
<feature type="domain" description="NAD-dependent epimerase/dehydratase" evidence="2">
    <location>
        <begin position="3"/>
        <end position="238"/>
    </location>
</feature>
<protein>
    <submittedName>
        <fullName evidence="3">dTDP-glucose 4,6-dehydratase</fullName>
        <ecNumber evidence="3">4.2.1.46</ecNumber>
    </submittedName>
</protein>
<evidence type="ECO:0000313" key="4">
    <source>
        <dbReference type="Proteomes" id="UP000239471"/>
    </source>
</evidence>
<keyword evidence="3" id="KW-0456">Lyase</keyword>
<dbReference type="Pfam" id="PF01370">
    <property type="entry name" value="Epimerase"/>
    <property type="match status" value="1"/>
</dbReference>
<dbReference type="GO" id="GO:0008460">
    <property type="term" value="F:dTDP-glucose 4,6-dehydratase activity"/>
    <property type="evidence" value="ECO:0007669"/>
    <property type="project" value="UniProtKB-EC"/>
</dbReference>
<evidence type="ECO:0000259" key="2">
    <source>
        <dbReference type="Pfam" id="PF01370"/>
    </source>
</evidence>
<dbReference type="OrthoDB" id="9803892at2"/>
<dbReference type="Proteomes" id="UP000239471">
    <property type="component" value="Unassembled WGS sequence"/>
</dbReference>
<organism evidence="3 4">
    <name type="scientific">Clostridium vincentii</name>
    <dbReference type="NCBI Taxonomy" id="52704"/>
    <lineage>
        <taxon>Bacteria</taxon>
        <taxon>Bacillati</taxon>
        <taxon>Bacillota</taxon>
        <taxon>Clostridia</taxon>
        <taxon>Eubacteriales</taxon>
        <taxon>Clostridiaceae</taxon>
        <taxon>Clostridium</taxon>
    </lineage>
</organism>
<gene>
    <name evidence="3" type="primary">strE_2</name>
    <name evidence="3" type="ORF">CLVI_14910</name>
</gene>
<dbReference type="Gene3D" id="3.40.50.720">
    <property type="entry name" value="NAD(P)-binding Rossmann-like Domain"/>
    <property type="match status" value="1"/>
</dbReference>
<name>A0A2T0BG74_9CLOT</name>
<dbReference type="RefSeq" id="WP_106059482.1">
    <property type="nucleotide sequence ID" value="NZ_PVXQ01000012.1"/>
</dbReference>
<reference evidence="3 4" key="1">
    <citation type="submission" date="2018-03" db="EMBL/GenBank/DDBJ databases">
        <title>Genome sequence of Clostridium vincentii DSM 10228.</title>
        <authorList>
            <person name="Poehlein A."/>
            <person name="Daniel R."/>
        </authorList>
    </citation>
    <scope>NUCLEOTIDE SEQUENCE [LARGE SCALE GENOMIC DNA]</scope>
    <source>
        <strain evidence="3 4">DSM 10228</strain>
    </source>
</reference>
<sequence length="328" mass="37752">MKILVTGACGYLGSYCTELLNAENNIEVTILCRKIPDYMVKWSKKYKVIYGDICDAKITDSITEKYDYVIHMAAANENICKENPSYAINTNVFGTRNMLEVCRKNKIENFIYISTFHVYGPSNNENIISESSMINPLNDYGSTHYFSELYCKQYSNYYGINCIVLRPSNFLTAPLFKKINRWTIVPNNFCKQIVDSQKIILKSKGNQTRNFMSVLDLYNSLITVISNKINGCEIFNVGSDNYYSIYELACITKDIYEYDNGGKKIDIIYEFDKNINKDEVSSKFTYDISKLQGLGYTPQKGVNSEIKRTISYLKNSDYSINDEMIEID</sequence>
<dbReference type="InterPro" id="IPR036291">
    <property type="entry name" value="NAD(P)-bd_dom_sf"/>
</dbReference>
<evidence type="ECO:0000313" key="3">
    <source>
        <dbReference type="EMBL" id="PRR82854.1"/>
    </source>
</evidence>
<dbReference type="InterPro" id="IPR001509">
    <property type="entry name" value="Epimerase_deHydtase"/>
</dbReference>
<proteinExistence type="inferred from homology"/>
<dbReference type="PANTHER" id="PTHR43000">
    <property type="entry name" value="DTDP-D-GLUCOSE 4,6-DEHYDRATASE-RELATED"/>
    <property type="match status" value="1"/>
</dbReference>
<dbReference type="EC" id="4.2.1.46" evidence="3"/>
<evidence type="ECO:0000256" key="1">
    <source>
        <dbReference type="ARBA" id="ARBA00007637"/>
    </source>
</evidence>
<dbReference type="CDD" id="cd08946">
    <property type="entry name" value="SDR_e"/>
    <property type="match status" value="1"/>
</dbReference>
<dbReference type="SUPFAM" id="SSF51735">
    <property type="entry name" value="NAD(P)-binding Rossmann-fold domains"/>
    <property type="match status" value="1"/>
</dbReference>
<comment type="similarity">
    <text evidence="1">Belongs to the NAD(P)-dependent epimerase/dehydratase family.</text>
</comment>
<comment type="caution">
    <text evidence="3">The sequence shown here is derived from an EMBL/GenBank/DDBJ whole genome shotgun (WGS) entry which is preliminary data.</text>
</comment>
<accession>A0A2T0BG74</accession>